<comment type="caution">
    <text evidence="1">The sequence shown here is derived from an EMBL/GenBank/DDBJ whole genome shotgun (WGS) entry which is preliminary data.</text>
</comment>
<sequence>MHEFINDETPHHIRLTAPEIANIWSQYQNDSMAICMYKYMINIVEDVSIRPILECSLRLAEGQIMIIRDFLIQEKFPIPHGFTEDDVDLSAPRLYSDEFFLSYTYIMSINGLAGYAAALSTNMRRDIRDYFVKCQNDTMELFNKSLDLLLEKGIVSRPPFINPPDKYEFIEKPNFIEGVFGGKRPLNCIEISNLYWYLGKIQLSKSLTMGFSQVATSQEAKLYLWRGVEIYNKHIEILESIMSQDHLPKPKSEEVEVTSSTIAPFSDRLMMYHKCLLGSTTIGSYGSGIGTCQRIDLGIHFARLISEMAQYMEDGLNIMIKNKWAEQAPLTDDRENLSTRKN</sequence>
<proteinExistence type="predicted"/>
<dbReference type="EMBL" id="VIVN01000001">
    <property type="protein sequence ID" value="TWE08140.1"/>
    <property type="molecule type" value="Genomic_DNA"/>
</dbReference>
<dbReference type="InterPro" id="IPR012347">
    <property type="entry name" value="Ferritin-like"/>
</dbReference>
<dbReference type="Gene3D" id="1.20.1260.10">
    <property type="match status" value="2"/>
</dbReference>
<dbReference type="Proteomes" id="UP000319671">
    <property type="component" value="Unassembled WGS sequence"/>
</dbReference>
<protein>
    <submittedName>
        <fullName evidence="1">Uncharacterized protein DUF3231</fullName>
    </submittedName>
</protein>
<accession>A0A561DXT2</accession>
<keyword evidence="2" id="KW-1185">Reference proteome</keyword>
<name>A0A561DXT2_9BACI</name>
<organism evidence="1 2">
    <name type="scientific">Neobacillus bataviensis</name>
    <dbReference type="NCBI Taxonomy" id="220685"/>
    <lineage>
        <taxon>Bacteria</taxon>
        <taxon>Bacillati</taxon>
        <taxon>Bacillota</taxon>
        <taxon>Bacilli</taxon>
        <taxon>Bacillales</taxon>
        <taxon>Bacillaceae</taxon>
        <taxon>Neobacillus</taxon>
    </lineage>
</organism>
<dbReference type="AlphaFoldDB" id="A0A561DXT2"/>
<gene>
    <name evidence="1" type="ORF">FB550_101154</name>
</gene>
<evidence type="ECO:0000313" key="1">
    <source>
        <dbReference type="EMBL" id="TWE08140.1"/>
    </source>
</evidence>
<evidence type="ECO:0000313" key="2">
    <source>
        <dbReference type="Proteomes" id="UP000319671"/>
    </source>
</evidence>
<dbReference type="Pfam" id="PF11553">
    <property type="entry name" value="DUF3231"/>
    <property type="match status" value="2"/>
</dbReference>
<dbReference type="RefSeq" id="WP_144561876.1">
    <property type="nucleotide sequence ID" value="NZ_VIVN01000001.1"/>
</dbReference>
<reference evidence="1 2" key="1">
    <citation type="submission" date="2019-06" db="EMBL/GenBank/DDBJ databases">
        <title>Sorghum-associated microbial communities from plants grown in Nebraska, USA.</title>
        <authorList>
            <person name="Schachtman D."/>
        </authorList>
    </citation>
    <scope>NUCLEOTIDE SEQUENCE [LARGE SCALE GENOMIC DNA]</scope>
    <source>
        <strain evidence="1 2">2482</strain>
    </source>
</reference>
<dbReference type="InterPro" id="IPR021617">
    <property type="entry name" value="DUF3231"/>
</dbReference>